<evidence type="ECO:0000313" key="2">
    <source>
        <dbReference type="EMBL" id="CCK78319.1"/>
    </source>
</evidence>
<dbReference type="KEGG" id="dto:TOL2_C01490"/>
<evidence type="ECO:0000256" key="1">
    <source>
        <dbReference type="ARBA" id="ARBA00006484"/>
    </source>
</evidence>
<dbReference type="AlphaFoldDB" id="K0N2F4"/>
<dbReference type="Gene3D" id="3.40.50.720">
    <property type="entry name" value="NAD(P)-binding Rossmann-like Domain"/>
    <property type="match status" value="1"/>
</dbReference>
<dbReference type="Proteomes" id="UP000007347">
    <property type="component" value="Chromosome"/>
</dbReference>
<proteinExistence type="inferred from homology"/>
<name>K0N2F4_DESTT</name>
<dbReference type="InterPro" id="IPR036291">
    <property type="entry name" value="NAD(P)-bd_dom_sf"/>
</dbReference>
<dbReference type="InterPro" id="IPR002347">
    <property type="entry name" value="SDR_fam"/>
</dbReference>
<dbReference type="PANTHER" id="PTHR42879:SF2">
    <property type="entry name" value="3-OXOACYL-[ACYL-CARRIER-PROTEIN] REDUCTASE FABG"/>
    <property type="match status" value="1"/>
</dbReference>
<comment type="similarity">
    <text evidence="1">Belongs to the short-chain dehydrogenases/reductases (SDR) family.</text>
</comment>
<dbReference type="HOGENOM" id="CLU_010194_1_3_7"/>
<keyword evidence="3" id="KW-1185">Reference proteome</keyword>
<dbReference type="STRING" id="651182.TOL2_C01490"/>
<dbReference type="PATRIC" id="fig|651182.5.peg.188"/>
<protein>
    <submittedName>
        <fullName evidence="2">BbsC: 2-[hydroxy(Phenyl)methyl]-succinyl-CoA DH, subunit</fullName>
    </submittedName>
</protein>
<organism evidence="2 3">
    <name type="scientific">Desulfobacula toluolica (strain DSM 7467 / Tol2)</name>
    <dbReference type="NCBI Taxonomy" id="651182"/>
    <lineage>
        <taxon>Bacteria</taxon>
        <taxon>Pseudomonadati</taxon>
        <taxon>Thermodesulfobacteriota</taxon>
        <taxon>Desulfobacteria</taxon>
        <taxon>Desulfobacterales</taxon>
        <taxon>Desulfobacteraceae</taxon>
        <taxon>Desulfobacula</taxon>
    </lineage>
</organism>
<evidence type="ECO:0000313" key="3">
    <source>
        <dbReference type="Proteomes" id="UP000007347"/>
    </source>
</evidence>
<dbReference type="SUPFAM" id="SSF51735">
    <property type="entry name" value="NAD(P)-binding Rossmann-fold domains"/>
    <property type="match status" value="1"/>
</dbReference>
<dbReference type="PRINTS" id="PR00081">
    <property type="entry name" value="GDHRDH"/>
</dbReference>
<dbReference type="Pfam" id="PF13561">
    <property type="entry name" value="adh_short_C2"/>
    <property type="match status" value="1"/>
</dbReference>
<reference evidence="2 3" key="1">
    <citation type="journal article" date="2013" name="Environ. Microbiol.">
        <title>Complete genome, catabolic sub-proteomes and key-metabolites of Desulfobacula toluolica Tol2, a marine, aromatic compound-degrading, sulfate-reducing bacterium.</title>
        <authorList>
            <person name="Wohlbrand L."/>
            <person name="Jacob J.H."/>
            <person name="Kube M."/>
            <person name="Mussmann M."/>
            <person name="Jarling R."/>
            <person name="Beck A."/>
            <person name="Amann R."/>
            <person name="Wilkes H."/>
            <person name="Reinhardt R."/>
            <person name="Rabus R."/>
        </authorList>
    </citation>
    <scope>NUCLEOTIDE SEQUENCE [LARGE SCALE GENOMIC DNA]</scope>
    <source>
        <strain evidence="3">DSM 7467 / Tol2</strain>
    </source>
</reference>
<dbReference type="InterPro" id="IPR050259">
    <property type="entry name" value="SDR"/>
</dbReference>
<dbReference type="PRINTS" id="PR00080">
    <property type="entry name" value="SDRFAMILY"/>
</dbReference>
<sequence length="257" mass="27793">MPKKEILKMGTFKDRVVLIESVGDEIGYAIAAMMASKGAKLVVLDINGKNTSDMVSRLKEIGVEVHGITADSADCAGAKDAITSVMEKYGRIDILVNNSDLIVKNEIVNTKAQNWYNGSKANIDPAYFMCREVIPVMRKQGYGRIINIGSVEYLGLPNTSLYSAAKSSMFGFTRSLALETAKDNITVNWVVKGTIQSSDMSEEQVEKLAAKIPVKRLGTPDDVAGAVSFFAADTSKFITGQTFFVCGGKSLSFSMSI</sequence>
<dbReference type="FunFam" id="3.40.50.720:FF:000084">
    <property type="entry name" value="Short-chain dehydrogenase reductase"/>
    <property type="match status" value="1"/>
</dbReference>
<dbReference type="PANTHER" id="PTHR42879">
    <property type="entry name" value="3-OXOACYL-(ACYL-CARRIER-PROTEIN) REDUCTASE"/>
    <property type="match status" value="1"/>
</dbReference>
<gene>
    <name evidence="2" type="primary">bbsC</name>
    <name evidence="2" type="ordered locus">TOL2_C01490</name>
</gene>
<dbReference type="EMBL" id="FO203503">
    <property type="protein sequence ID" value="CCK78319.1"/>
    <property type="molecule type" value="Genomic_DNA"/>
</dbReference>
<accession>K0N2F4</accession>